<dbReference type="RefSeq" id="WP_143083831.1">
    <property type="nucleotide sequence ID" value="NZ_FOLE01000001.1"/>
</dbReference>
<gene>
    <name evidence="2" type="ORF">SAMN05421780_101230</name>
</gene>
<sequence length="144" mass="17117">MKKYLILLVMLFCVGLKAQAQSERRQQRIETAKIAIITNRLNLNSEQAKTFWPVYNEYVSKRKEIRKSMKQLRVENANLDAPDEELVADMRKMLAFRRSEADLDKEYFEKLLKVISPRQLATLYKTEKEFTKMLLKRLRGDNDE</sequence>
<evidence type="ECO:0000256" key="1">
    <source>
        <dbReference type="SAM" id="SignalP"/>
    </source>
</evidence>
<dbReference type="STRING" id="927664.SAMN05421780_101230"/>
<dbReference type="Proteomes" id="UP000199514">
    <property type="component" value="Unassembled WGS sequence"/>
</dbReference>
<feature type="chain" id="PRO_5011531997" description="LTXXQ motif family protein" evidence="1">
    <location>
        <begin position="21"/>
        <end position="144"/>
    </location>
</feature>
<dbReference type="OrthoDB" id="675330at2"/>
<evidence type="ECO:0000313" key="2">
    <source>
        <dbReference type="EMBL" id="SFB74468.1"/>
    </source>
</evidence>
<organism evidence="2 3">
    <name type="scientific">Flexibacter flexilis DSM 6793</name>
    <dbReference type="NCBI Taxonomy" id="927664"/>
    <lineage>
        <taxon>Bacteria</taxon>
        <taxon>Pseudomonadati</taxon>
        <taxon>Bacteroidota</taxon>
        <taxon>Cytophagia</taxon>
        <taxon>Cytophagales</taxon>
        <taxon>Flexibacteraceae</taxon>
        <taxon>Flexibacter</taxon>
    </lineage>
</organism>
<dbReference type="AlphaFoldDB" id="A0A1I1DN13"/>
<evidence type="ECO:0008006" key="4">
    <source>
        <dbReference type="Google" id="ProtNLM"/>
    </source>
</evidence>
<feature type="signal peptide" evidence="1">
    <location>
        <begin position="1"/>
        <end position="20"/>
    </location>
</feature>
<evidence type="ECO:0000313" key="3">
    <source>
        <dbReference type="Proteomes" id="UP000199514"/>
    </source>
</evidence>
<name>A0A1I1DN13_9BACT</name>
<proteinExistence type="predicted"/>
<reference evidence="2 3" key="1">
    <citation type="submission" date="2016-10" db="EMBL/GenBank/DDBJ databases">
        <authorList>
            <person name="de Groot N.N."/>
        </authorList>
    </citation>
    <scope>NUCLEOTIDE SEQUENCE [LARGE SCALE GENOMIC DNA]</scope>
    <source>
        <strain evidence="2 3">DSM 6793</strain>
    </source>
</reference>
<protein>
    <recommendedName>
        <fullName evidence="4">LTXXQ motif family protein</fullName>
    </recommendedName>
</protein>
<keyword evidence="1" id="KW-0732">Signal</keyword>
<dbReference type="EMBL" id="FOLE01000001">
    <property type="protein sequence ID" value="SFB74468.1"/>
    <property type="molecule type" value="Genomic_DNA"/>
</dbReference>
<accession>A0A1I1DN13</accession>
<keyword evidence="3" id="KW-1185">Reference proteome</keyword>